<keyword evidence="5" id="KW-0418">Kinase</keyword>
<dbReference type="PROSITE" id="PS00107">
    <property type="entry name" value="PROTEIN_KINASE_ATP"/>
    <property type="match status" value="1"/>
</dbReference>
<dbReference type="InterPro" id="IPR011009">
    <property type="entry name" value="Kinase-like_dom_sf"/>
</dbReference>
<dbReference type="EMBL" id="CAJOBC010004924">
    <property type="protein sequence ID" value="CAF3845277.1"/>
    <property type="molecule type" value="Genomic_DNA"/>
</dbReference>
<evidence type="ECO:0000256" key="8">
    <source>
        <dbReference type="SAM" id="Coils"/>
    </source>
</evidence>
<proteinExistence type="predicted"/>
<protein>
    <recommendedName>
        <fullName evidence="10">Protein kinase domain-containing protein</fullName>
    </recommendedName>
</protein>
<feature type="binding site" evidence="7">
    <location>
        <position position="65"/>
    </location>
    <ligand>
        <name>ATP</name>
        <dbReference type="ChEBI" id="CHEBI:30616"/>
    </ligand>
</feature>
<feature type="coiled-coil region" evidence="8">
    <location>
        <begin position="1205"/>
        <end position="1256"/>
    </location>
</feature>
<dbReference type="Proteomes" id="UP000663829">
    <property type="component" value="Unassembled WGS sequence"/>
</dbReference>
<keyword evidence="4 7" id="KW-0547">Nucleotide-binding</keyword>
<keyword evidence="3" id="KW-0808">Transferase</keyword>
<dbReference type="InterPro" id="IPR000719">
    <property type="entry name" value="Prot_kinase_dom"/>
</dbReference>
<dbReference type="Gene3D" id="3.30.200.20">
    <property type="entry name" value="Phosphorylase Kinase, domain 1"/>
    <property type="match status" value="1"/>
</dbReference>
<dbReference type="InterPro" id="IPR051585">
    <property type="entry name" value="STE20_Ser/Thr_Kinases"/>
</dbReference>
<evidence type="ECO:0000256" key="9">
    <source>
        <dbReference type="SAM" id="MobiDB-lite"/>
    </source>
</evidence>
<keyword evidence="2" id="KW-0597">Phosphoprotein</keyword>
<feature type="compositionally biased region" description="Basic and acidic residues" evidence="9">
    <location>
        <begin position="426"/>
        <end position="437"/>
    </location>
</feature>
<dbReference type="SUPFAM" id="SSF56112">
    <property type="entry name" value="Protein kinase-like (PK-like)"/>
    <property type="match status" value="1"/>
</dbReference>
<dbReference type="InterPro" id="IPR022165">
    <property type="entry name" value="PKK"/>
</dbReference>
<feature type="compositionally biased region" description="Polar residues" evidence="9">
    <location>
        <begin position="484"/>
        <end position="505"/>
    </location>
</feature>
<feature type="compositionally biased region" description="Polar residues" evidence="9">
    <location>
        <begin position="442"/>
        <end position="451"/>
    </location>
</feature>
<dbReference type="InterPro" id="IPR008271">
    <property type="entry name" value="Ser/Thr_kinase_AS"/>
</dbReference>
<accession>A0A814MK97</accession>
<comment type="caution">
    <text evidence="11">The sequence shown here is derived from an EMBL/GenBank/DDBJ whole genome shotgun (WGS) entry which is preliminary data.</text>
</comment>
<dbReference type="SMART" id="SM00220">
    <property type="entry name" value="S_TKc"/>
    <property type="match status" value="1"/>
</dbReference>
<gene>
    <name evidence="11" type="ORF">GPM918_LOCUS17679</name>
    <name evidence="12" type="ORF">SRO942_LOCUS17676</name>
</gene>
<feature type="compositionally biased region" description="Polar residues" evidence="9">
    <location>
        <begin position="513"/>
        <end position="529"/>
    </location>
</feature>
<dbReference type="PROSITE" id="PS50011">
    <property type="entry name" value="PROTEIN_KINASE_DOM"/>
    <property type="match status" value="1"/>
</dbReference>
<evidence type="ECO:0000256" key="5">
    <source>
        <dbReference type="ARBA" id="ARBA00022777"/>
    </source>
</evidence>
<keyword evidence="13" id="KW-1185">Reference proteome</keyword>
<dbReference type="OrthoDB" id="10027016at2759"/>
<dbReference type="PANTHER" id="PTHR46538:SF3">
    <property type="entry name" value="PROTEIN KINASE DOMAIN-CONTAINING PROTEIN"/>
    <property type="match status" value="1"/>
</dbReference>
<dbReference type="EMBL" id="CAJNOQ010004924">
    <property type="protein sequence ID" value="CAF1079168.1"/>
    <property type="molecule type" value="Genomic_DNA"/>
</dbReference>
<evidence type="ECO:0000256" key="6">
    <source>
        <dbReference type="ARBA" id="ARBA00022840"/>
    </source>
</evidence>
<dbReference type="GO" id="GO:0004674">
    <property type="term" value="F:protein serine/threonine kinase activity"/>
    <property type="evidence" value="ECO:0007669"/>
    <property type="project" value="UniProtKB-KW"/>
</dbReference>
<dbReference type="PROSITE" id="PS00108">
    <property type="entry name" value="PROTEIN_KINASE_ST"/>
    <property type="match status" value="1"/>
</dbReference>
<organism evidence="11 13">
    <name type="scientific">Didymodactylos carnosus</name>
    <dbReference type="NCBI Taxonomy" id="1234261"/>
    <lineage>
        <taxon>Eukaryota</taxon>
        <taxon>Metazoa</taxon>
        <taxon>Spiralia</taxon>
        <taxon>Gnathifera</taxon>
        <taxon>Rotifera</taxon>
        <taxon>Eurotatoria</taxon>
        <taxon>Bdelloidea</taxon>
        <taxon>Philodinida</taxon>
        <taxon>Philodinidae</taxon>
        <taxon>Didymodactylos</taxon>
    </lineage>
</organism>
<feature type="region of interest" description="Disordered" evidence="9">
    <location>
        <begin position="416"/>
        <end position="546"/>
    </location>
</feature>
<evidence type="ECO:0000313" key="12">
    <source>
        <dbReference type="EMBL" id="CAF3845277.1"/>
    </source>
</evidence>
<feature type="compositionally biased region" description="Low complexity" evidence="9">
    <location>
        <begin position="792"/>
        <end position="810"/>
    </location>
</feature>
<feature type="coiled-coil region" evidence="8">
    <location>
        <begin position="937"/>
        <end position="964"/>
    </location>
</feature>
<feature type="compositionally biased region" description="Polar residues" evidence="9">
    <location>
        <begin position="350"/>
        <end position="363"/>
    </location>
</feature>
<dbReference type="Proteomes" id="UP000681722">
    <property type="component" value="Unassembled WGS sequence"/>
</dbReference>
<evidence type="ECO:0000256" key="7">
    <source>
        <dbReference type="PROSITE-ProRule" id="PRU10141"/>
    </source>
</evidence>
<feature type="domain" description="Protein kinase" evidence="10">
    <location>
        <begin position="36"/>
        <end position="295"/>
    </location>
</feature>
<evidence type="ECO:0000313" key="11">
    <source>
        <dbReference type="EMBL" id="CAF1079168.1"/>
    </source>
</evidence>
<feature type="compositionally biased region" description="Polar residues" evidence="9">
    <location>
        <begin position="327"/>
        <end position="343"/>
    </location>
</feature>
<evidence type="ECO:0000259" key="10">
    <source>
        <dbReference type="PROSITE" id="PS50011"/>
    </source>
</evidence>
<dbReference type="Pfam" id="PF00069">
    <property type="entry name" value="Pkinase"/>
    <property type="match status" value="1"/>
</dbReference>
<dbReference type="PANTHER" id="PTHR46538">
    <property type="entry name" value="PROTEIN KINASE DOMAIN-CONTAINING PROTEIN"/>
    <property type="match status" value="1"/>
</dbReference>
<feature type="compositionally biased region" description="Low complexity" evidence="9">
    <location>
        <begin position="459"/>
        <end position="470"/>
    </location>
</feature>
<feature type="region of interest" description="Disordered" evidence="9">
    <location>
        <begin position="759"/>
        <end position="816"/>
    </location>
</feature>
<dbReference type="Pfam" id="PF12474">
    <property type="entry name" value="PKK"/>
    <property type="match status" value="2"/>
</dbReference>
<evidence type="ECO:0000256" key="2">
    <source>
        <dbReference type="ARBA" id="ARBA00022553"/>
    </source>
</evidence>
<dbReference type="GO" id="GO:0005524">
    <property type="term" value="F:ATP binding"/>
    <property type="evidence" value="ECO:0007669"/>
    <property type="project" value="UniProtKB-UniRule"/>
</dbReference>
<reference evidence="11" key="1">
    <citation type="submission" date="2021-02" db="EMBL/GenBank/DDBJ databases">
        <authorList>
            <person name="Nowell W R."/>
        </authorList>
    </citation>
    <scope>NUCLEOTIDE SEQUENCE</scope>
</reference>
<keyword evidence="8" id="KW-0175">Coiled coil</keyword>
<evidence type="ECO:0000256" key="1">
    <source>
        <dbReference type="ARBA" id="ARBA00022527"/>
    </source>
</evidence>
<keyword evidence="6 7" id="KW-0067">ATP-binding</keyword>
<evidence type="ECO:0000313" key="13">
    <source>
        <dbReference type="Proteomes" id="UP000663829"/>
    </source>
</evidence>
<keyword evidence="1" id="KW-0723">Serine/threonine-protein kinase</keyword>
<evidence type="ECO:0000256" key="4">
    <source>
        <dbReference type="ARBA" id="ARBA00022741"/>
    </source>
</evidence>
<evidence type="ECO:0000256" key="3">
    <source>
        <dbReference type="ARBA" id="ARBA00022679"/>
    </source>
</evidence>
<feature type="compositionally biased region" description="Acidic residues" evidence="9">
    <location>
        <begin position="367"/>
        <end position="380"/>
    </location>
</feature>
<feature type="region of interest" description="Disordered" evidence="9">
    <location>
        <begin position="327"/>
        <end position="380"/>
    </location>
</feature>
<dbReference type="InterPro" id="IPR017441">
    <property type="entry name" value="Protein_kinase_ATP_BS"/>
</dbReference>
<dbReference type="Gene3D" id="1.10.510.10">
    <property type="entry name" value="Transferase(Phosphotransferase) domain 1"/>
    <property type="match status" value="1"/>
</dbReference>
<name>A0A814MK97_9BILA</name>
<sequence length="1573" mass="182588">MLKRLRNIFGSTPNDDKFKKKKYTSLLNERSPLQEWKLVKELGDGAFGKVYQAYSEQLKQYAAAKVIDECPEDELAEHTVEIDILHECQHENIIKFYDAYYHDQKLYIFLEYCYFGAVDNIMTTLDHALNEQQIRFIAHELLEALHYLHNVKFVIHRDIKASNVLLTEDGRVKLADFGVSVKNSSLNETRNEYIGTVYWMSPEVFFCEANTSNTYDYRVDIWSFAITLIEMAEMDPPHHEMKAERVGAKIRQGEPPTLSEIKKWSAEFSNILSCCLKRDPNQRLTTTELKQHPFVINSKTNQPVLYLLEEYKAVPIVDVVEEDVIDTKTNQQPTSSKLPLNETTNHHRSSTTSIDDSLKQFTGPNDELMDGEDDEDDLDDDEEMGANLAIAIDGNENTNGDANENGDGIVLTKIRRLSSTEPIPDEVTKGKENEKKPPKVAVQSTTSNLSTKPPPVPTSISSMKSNNNNSFIPVAPPLPAHLQSPPTKLNSSFTPSNGDQQQQKPNLKRESMIITTQFPTKQRSPSETKPSIPKSSLPPATNKLPAPTIQQTKIPAKIVTPPSPIQVKLPTPPPLLSSMDKNPSVGVTTVRINGNERQPSPRIEVGRLNMEDVKPTDRELDDICQVYVNSLIEEVIQSDFEKPSIPEVILAVITDLTNDETDVDVDYPDYLSHQPATSSLAVSSYPTPPSSSSTMLYDQRRSRSIDIQHHLQIQPQAQLPHFENNVNSNSHNSVYNFSTIAAKARSVSPSTSRQLVLNYQQNGGTNGNPDYYNKVHRSTNNNGAGGHDSLRSTSSNQSQDSSDTASYRQTRATRRRTIRTTRRFVVDGKEEEIVTTKIVEPHNDYARRLTERKEANREFRRLYHLEEKRRQQLLTRHEYEIEEQKQEFRRKREDLCKKYDFELQTMEQKQKAEIEREMLLLTNEYNKKMKTIKLDNDKELKQFREQLREQLKQIRRDYETASQQQQPSYHHQTYNGAMSVNMIGHTNGNQSLTMKDRKDQIKRYLTEKEDEFYMKEKQYQDNQQTQLEQQLKTIENYHKQRIQALERQFLTERQNLLKTKEQALWEVDEVELRSRYDLLRKQTKAFYSLFRTMLNQQAEKELQQLDEQGRFDRDNLEQKLQEDKRQWPRIWKKMQKTRMKQFKQQLLINKTSFEDEKILLKKFENDENEKRRVHEERLKGKHRHSVQNLIAKHQITRNELLTVQRQKLEQCVDFETRKLQELQSTFECDWVEFRNTQKSRKLIDQFNKNLQNVENALHAFWLSPSSRGNHRSSSPSDSIYDYFSDMNTNKTSVHQQINRPSHSPLPSSYFDQDNYFRDYIKKLEHEQQESKHQTFVYNADETSLNVLLDPNFRPLTTNEQKQVQQTSNVYQNYPQSFPQRSLSYQNLYCQFPDQKRTSPFTVDNHTRAYSLSGQNRASFDPSTDLPQISSYSYYATLPRGDPSSSRHKSTLFSSSMGGRNAVQNGLNTISVFDFRLNKLNNIQPGQYRYSSSSILSNNDISKTTYYRKISPLTVPINKSFVELHYQQQKQSPAPVILRSTPGLLQSWHSWPGVDLVDDIQFHDISDKSESILF</sequence>